<keyword evidence="1" id="KW-0812">Transmembrane</keyword>
<keyword evidence="1" id="KW-1133">Transmembrane helix</keyword>
<proteinExistence type="predicted"/>
<dbReference type="AlphaFoldDB" id="A0A5C6ASP2"/>
<name>A0A5C6ASP2_9BACT</name>
<protein>
    <submittedName>
        <fullName evidence="2">Uncharacterized protein</fullName>
    </submittedName>
</protein>
<evidence type="ECO:0000313" key="2">
    <source>
        <dbReference type="EMBL" id="TWU03015.1"/>
    </source>
</evidence>
<organism evidence="2 3">
    <name type="scientific">Stieleria varia</name>
    <dbReference type="NCBI Taxonomy" id="2528005"/>
    <lineage>
        <taxon>Bacteria</taxon>
        <taxon>Pseudomonadati</taxon>
        <taxon>Planctomycetota</taxon>
        <taxon>Planctomycetia</taxon>
        <taxon>Pirellulales</taxon>
        <taxon>Pirellulaceae</taxon>
        <taxon>Stieleria</taxon>
    </lineage>
</organism>
<accession>A0A5C6ASP2</accession>
<reference evidence="2 3" key="1">
    <citation type="submission" date="2019-02" db="EMBL/GenBank/DDBJ databases">
        <title>Deep-cultivation of Planctomycetes and their phenomic and genomic characterization uncovers novel biology.</title>
        <authorList>
            <person name="Wiegand S."/>
            <person name="Jogler M."/>
            <person name="Boedeker C."/>
            <person name="Pinto D."/>
            <person name="Vollmers J."/>
            <person name="Rivas-Marin E."/>
            <person name="Kohn T."/>
            <person name="Peeters S.H."/>
            <person name="Heuer A."/>
            <person name="Rast P."/>
            <person name="Oberbeckmann S."/>
            <person name="Bunk B."/>
            <person name="Jeske O."/>
            <person name="Meyerdierks A."/>
            <person name="Storesund J.E."/>
            <person name="Kallscheuer N."/>
            <person name="Luecker S."/>
            <person name="Lage O.M."/>
            <person name="Pohl T."/>
            <person name="Merkel B.J."/>
            <person name="Hornburger P."/>
            <person name="Mueller R.-W."/>
            <person name="Bruemmer F."/>
            <person name="Labrenz M."/>
            <person name="Spormann A.M."/>
            <person name="Op Den Camp H."/>
            <person name="Overmann J."/>
            <person name="Amann R."/>
            <person name="Jetten M.S.M."/>
            <person name="Mascher T."/>
            <person name="Medema M.H."/>
            <person name="Devos D.P."/>
            <person name="Kaster A.-K."/>
            <person name="Ovreas L."/>
            <person name="Rohde M."/>
            <person name="Galperin M.Y."/>
            <person name="Jogler C."/>
        </authorList>
    </citation>
    <scope>NUCLEOTIDE SEQUENCE [LARGE SCALE GENOMIC DNA]</scope>
    <source>
        <strain evidence="2 3">Pla52n</strain>
    </source>
</reference>
<comment type="caution">
    <text evidence="2">The sequence shown here is derived from an EMBL/GenBank/DDBJ whole genome shotgun (WGS) entry which is preliminary data.</text>
</comment>
<sequence length="238" mass="26387">MSAETGFVLDETEAPLRISGFIGLLMGVLSIFSIVAMPMLIAAVAAIAFGLFALRRWDSESRPVGTTPARIGILLAVLFGSAGIALPMTKQAMVGAQAEKFAKEYVRVIANGDLEYALELRKRFTNRYLASMPLQQFYLGSSDASQVMQEFREESLTGALQDLGPDAEWKVVQATRIFHHYGRNMAEVVMEAKTPPGANPMKIRVVMEYFFHPDDGAIEWHIDNCGYYRERIVAESVL</sequence>
<keyword evidence="1" id="KW-0472">Membrane</keyword>
<feature type="transmembrane region" description="Helical" evidence="1">
    <location>
        <begin position="69"/>
        <end position="88"/>
    </location>
</feature>
<feature type="transmembrane region" description="Helical" evidence="1">
    <location>
        <begin position="21"/>
        <end position="49"/>
    </location>
</feature>
<evidence type="ECO:0000256" key="1">
    <source>
        <dbReference type="SAM" id="Phobius"/>
    </source>
</evidence>
<keyword evidence="3" id="KW-1185">Reference proteome</keyword>
<dbReference type="Proteomes" id="UP000320176">
    <property type="component" value="Unassembled WGS sequence"/>
</dbReference>
<evidence type="ECO:0000313" key="3">
    <source>
        <dbReference type="Proteomes" id="UP000320176"/>
    </source>
</evidence>
<dbReference type="EMBL" id="SJPN01000004">
    <property type="protein sequence ID" value="TWU03015.1"/>
    <property type="molecule type" value="Genomic_DNA"/>
</dbReference>
<gene>
    <name evidence="2" type="ORF">Pla52n_41040</name>
</gene>